<reference evidence="7" key="2">
    <citation type="journal article" date="2023" name="IMA Fungus">
        <title>Comparative genomic study of the Penicillium genus elucidates a diverse pangenome and 15 lateral gene transfer events.</title>
        <authorList>
            <person name="Petersen C."/>
            <person name="Sorensen T."/>
            <person name="Nielsen M.R."/>
            <person name="Sondergaard T.E."/>
            <person name="Sorensen J.L."/>
            <person name="Fitzpatrick D.A."/>
            <person name="Frisvad J.C."/>
            <person name="Nielsen K.L."/>
        </authorList>
    </citation>
    <scope>NUCLEOTIDE SEQUENCE</scope>
    <source>
        <strain evidence="7">IBT 34128</strain>
    </source>
</reference>
<comment type="caution">
    <text evidence="7">The sequence shown here is derived from an EMBL/GenBank/DDBJ whole genome shotgun (WGS) entry which is preliminary data.</text>
</comment>
<dbReference type="InterPro" id="IPR036318">
    <property type="entry name" value="FAD-bd_PCMH-like_sf"/>
</dbReference>
<evidence type="ECO:0000259" key="6">
    <source>
        <dbReference type="PROSITE" id="PS51387"/>
    </source>
</evidence>
<accession>A0A9W9K845</accession>
<dbReference type="OrthoDB" id="2151789at2759"/>
<dbReference type="GO" id="GO:0016491">
    <property type="term" value="F:oxidoreductase activity"/>
    <property type="evidence" value="ECO:0007669"/>
    <property type="project" value="UniProtKB-KW"/>
</dbReference>
<dbReference type="InterPro" id="IPR016166">
    <property type="entry name" value="FAD-bd_PCMH"/>
</dbReference>
<keyword evidence="3" id="KW-0274">FAD</keyword>
<evidence type="ECO:0000313" key="7">
    <source>
        <dbReference type="EMBL" id="KAJ5096390.1"/>
    </source>
</evidence>
<dbReference type="InterPro" id="IPR050416">
    <property type="entry name" value="FAD-linked_Oxidoreductase"/>
</dbReference>
<protein>
    <recommendedName>
        <fullName evidence="6">FAD-binding PCMH-type domain-containing protein</fullName>
    </recommendedName>
</protein>
<keyword evidence="2" id="KW-0285">Flavoprotein</keyword>
<evidence type="ECO:0000256" key="4">
    <source>
        <dbReference type="ARBA" id="ARBA00023002"/>
    </source>
</evidence>
<reference evidence="7" key="1">
    <citation type="submission" date="2022-11" db="EMBL/GenBank/DDBJ databases">
        <authorList>
            <person name="Petersen C."/>
        </authorList>
    </citation>
    <scope>NUCLEOTIDE SEQUENCE</scope>
    <source>
        <strain evidence="7">IBT 34128</strain>
    </source>
</reference>
<dbReference type="AlphaFoldDB" id="A0A9W9K845"/>
<feature type="chain" id="PRO_5040962863" description="FAD-binding PCMH-type domain-containing protein" evidence="5">
    <location>
        <begin position="24"/>
        <end position="497"/>
    </location>
</feature>
<dbReference type="Gene3D" id="3.30.465.10">
    <property type="match status" value="1"/>
</dbReference>
<dbReference type="Pfam" id="PF01565">
    <property type="entry name" value="FAD_binding_4"/>
    <property type="match status" value="1"/>
</dbReference>
<dbReference type="Proteomes" id="UP001141434">
    <property type="component" value="Unassembled WGS sequence"/>
</dbReference>
<dbReference type="PANTHER" id="PTHR42973:SF13">
    <property type="entry name" value="FAD-BINDING PCMH-TYPE DOMAIN-CONTAINING PROTEIN"/>
    <property type="match status" value="1"/>
</dbReference>
<dbReference type="GeneID" id="81395496"/>
<organism evidence="7 8">
    <name type="scientific">Penicillium alfredii</name>
    <dbReference type="NCBI Taxonomy" id="1506179"/>
    <lineage>
        <taxon>Eukaryota</taxon>
        <taxon>Fungi</taxon>
        <taxon>Dikarya</taxon>
        <taxon>Ascomycota</taxon>
        <taxon>Pezizomycotina</taxon>
        <taxon>Eurotiomycetes</taxon>
        <taxon>Eurotiomycetidae</taxon>
        <taxon>Eurotiales</taxon>
        <taxon>Aspergillaceae</taxon>
        <taxon>Penicillium</taxon>
    </lineage>
</organism>
<evidence type="ECO:0000256" key="1">
    <source>
        <dbReference type="ARBA" id="ARBA00005466"/>
    </source>
</evidence>
<evidence type="ECO:0000256" key="2">
    <source>
        <dbReference type="ARBA" id="ARBA00022630"/>
    </source>
</evidence>
<evidence type="ECO:0000256" key="5">
    <source>
        <dbReference type="SAM" id="SignalP"/>
    </source>
</evidence>
<name>A0A9W9K845_9EURO</name>
<keyword evidence="5" id="KW-0732">Signal</keyword>
<dbReference type="PANTHER" id="PTHR42973">
    <property type="entry name" value="BINDING OXIDOREDUCTASE, PUTATIVE (AFU_ORTHOLOGUE AFUA_1G17690)-RELATED"/>
    <property type="match status" value="1"/>
</dbReference>
<feature type="domain" description="FAD-binding PCMH-type" evidence="6">
    <location>
        <begin position="57"/>
        <end position="228"/>
    </location>
</feature>
<dbReference type="InterPro" id="IPR016169">
    <property type="entry name" value="FAD-bd_PCMH_sub2"/>
</dbReference>
<proteinExistence type="inferred from homology"/>
<feature type="signal peptide" evidence="5">
    <location>
        <begin position="1"/>
        <end position="23"/>
    </location>
</feature>
<dbReference type="PROSITE" id="PS51387">
    <property type="entry name" value="FAD_PCMH"/>
    <property type="match status" value="1"/>
</dbReference>
<keyword evidence="4" id="KW-0560">Oxidoreductase</keyword>
<sequence>MFPNGVWRGLALCVAVLAPQAVADICSTLKAGGIDVEYPMSPDYSKDLTKYWSAACGDLKPTCIAAPSSASEMSQIITELHKVETLFAVKSGGHMPNNGFASIQDGLLVSTKNLDQVFYHKKDQTAVIGPGLSWEEAQKGLAGTGRTIVGGRLGGVGIGGYMLGCGMSFLSTQYGWAANNVVDFEVVLANGTVVHANAKSNTDLYAALKGGGNNFGVVTAYTLQTHPQDQKVWGGNYVFTSDKTPQVLKALRNFVDEYPDDKAAIILTSEYGIAIDFWIMFLFYDGPEPPPGVFDEFTAIEHTSTTKTWDSYYDLLKHNDFFILHGQRYTIATETTPLPNKTVGSDVLQGYYDHWRNVTKSVLEVSGVLGSIAFQPVPKTFTRKAKERGGDLLSIPTDTSYIIIELDFSYASAIDDDKIDQANQHLYQGMGNLIQKNIDKGLLPDVYRPLFMNDAYYRQDYWGRIHPASKKRALQARHRYDPDGFFQKRTSGGWRLE</sequence>
<dbReference type="EMBL" id="JAPMSZ010000007">
    <property type="protein sequence ID" value="KAJ5096390.1"/>
    <property type="molecule type" value="Genomic_DNA"/>
</dbReference>
<dbReference type="GO" id="GO:0071949">
    <property type="term" value="F:FAD binding"/>
    <property type="evidence" value="ECO:0007669"/>
    <property type="project" value="InterPro"/>
</dbReference>
<dbReference type="InterPro" id="IPR006094">
    <property type="entry name" value="Oxid_FAD_bind_N"/>
</dbReference>
<dbReference type="RefSeq" id="XP_056511941.1">
    <property type="nucleotide sequence ID" value="XM_056656328.1"/>
</dbReference>
<evidence type="ECO:0000313" key="8">
    <source>
        <dbReference type="Proteomes" id="UP001141434"/>
    </source>
</evidence>
<keyword evidence="8" id="KW-1185">Reference proteome</keyword>
<evidence type="ECO:0000256" key="3">
    <source>
        <dbReference type="ARBA" id="ARBA00022827"/>
    </source>
</evidence>
<gene>
    <name evidence="7" type="ORF">NUU61_005746</name>
</gene>
<dbReference type="SUPFAM" id="SSF56176">
    <property type="entry name" value="FAD-binding/transporter-associated domain-like"/>
    <property type="match status" value="1"/>
</dbReference>
<comment type="similarity">
    <text evidence="1">Belongs to the oxygen-dependent FAD-linked oxidoreductase family.</text>
</comment>